<comment type="caution">
    <text evidence="1">The sequence shown here is derived from an EMBL/GenBank/DDBJ whole genome shotgun (WGS) entry which is preliminary data.</text>
</comment>
<protein>
    <recommendedName>
        <fullName evidence="3">Ketopantoate reductase N-terminal domain-containing protein</fullName>
    </recommendedName>
</protein>
<keyword evidence="2" id="KW-1185">Reference proteome</keyword>
<sequence length="175" mass="19713">MLSAAGLWLAEHSEQTTIISRNPAPFVNQLRDQGYQAKGTSCNYKIPQQRQNLSKTLNPNKYDLILLWIHQDGASLLEELSTSCCSDIARIIWVVGSDFQNLEKEHANKKFERSTLPDNVSLQIVILGFQVELGKSRWLSHQEISQGVIRVIKAPQEKESTIGQTESLLAPNQDK</sequence>
<accession>A0A0H2MHU4</accession>
<evidence type="ECO:0000313" key="2">
    <source>
        <dbReference type="Proteomes" id="UP000035444"/>
    </source>
</evidence>
<dbReference type="Proteomes" id="UP000035444">
    <property type="component" value="Unassembled WGS sequence"/>
</dbReference>
<organism evidence="1 2">
    <name type="scientific">Kiloniella spongiae</name>
    <dbReference type="NCBI Taxonomy" id="1489064"/>
    <lineage>
        <taxon>Bacteria</taxon>
        <taxon>Pseudomonadati</taxon>
        <taxon>Pseudomonadota</taxon>
        <taxon>Alphaproteobacteria</taxon>
        <taxon>Rhodospirillales</taxon>
        <taxon>Kiloniellaceae</taxon>
        <taxon>Kiloniella</taxon>
    </lineage>
</organism>
<evidence type="ECO:0008006" key="3">
    <source>
        <dbReference type="Google" id="ProtNLM"/>
    </source>
</evidence>
<evidence type="ECO:0000313" key="1">
    <source>
        <dbReference type="EMBL" id="KLN61771.1"/>
    </source>
</evidence>
<name>A0A0H2MHU4_9PROT</name>
<gene>
    <name evidence="1" type="ORF">WH96_05610</name>
</gene>
<reference evidence="1 2" key="1">
    <citation type="submission" date="2015-03" db="EMBL/GenBank/DDBJ databases">
        <title>Genome Sequence of Kiloniella spongiae MEBiC09566, isolated from a marine sponge.</title>
        <authorList>
            <person name="Shao Z."/>
            <person name="Wang L."/>
            <person name="Li X."/>
        </authorList>
    </citation>
    <scope>NUCLEOTIDE SEQUENCE [LARGE SCALE GENOMIC DNA]</scope>
    <source>
        <strain evidence="1 2">MEBiC09566</strain>
    </source>
</reference>
<proteinExistence type="predicted"/>
<dbReference type="EMBL" id="LAQL01000003">
    <property type="protein sequence ID" value="KLN61771.1"/>
    <property type="molecule type" value="Genomic_DNA"/>
</dbReference>
<dbReference type="AlphaFoldDB" id="A0A0H2MHU4"/>